<protein>
    <submittedName>
        <fullName evidence="2">DUF1134 domain-containing protein</fullName>
    </submittedName>
</protein>
<dbReference type="RefSeq" id="WP_134359099.1">
    <property type="nucleotide sequence ID" value="NZ_CP038033.1"/>
</dbReference>
<dbReference type="AlphaFoldDB" id="A0A4P7C2T2"/>
<name>A0A4P7C2T2_9GAMM</name>
<accession>A0A4P7C2T2</accession>
<keyword evidence="1" id="KW-0732">Signal</keyword>
<feature type="chain" id="PRO_5020891918" evidence="1">
    <location>
        <begin position="23"/>
        <end position="191"/>
    </location>
</feature>
<gene>
    <name evidence="2" type="ORF">E3U44_15980</name>
</gene>
<dbReference type="Proteomes" id="UP000294325">
    <property type="component" value="Chromosome"/>
</dbReference>
<reference evidence="2 3" key="1">
    <citation type="submission" date="2019-03" db="EMBL/GenBank/DDBJ databases">
        <title>The genome sequence of Nitrosococcus wardiae strain D1FHST reveals the archetypal metabolic capacity of ammonia-oxidizing Gammaproteobacteria.</title>
        <authorList>
            <person name="Wang L."/>
            <person name="Lim C.K."/>
            <person name="Hanson T.E."/>
            <person name="Dang H."/>
            <person name="Klotz M.G."/>
        </authorList>
    </citation>
    <scope>NUCLEOTIDE SEQUENCE [LARGE SCALE GENOMIC DNA]</scope>
    <source>
        <strain evidence="2 3">D1FHS</strain>
    </source>
</reference>
<dbReference type="EMBL" id="CP038033">
    <property type="protein sequence ID" value="QBQ55844.1"/>
    <property type="molecule type" value="Genomic_DNA"/>
</dbReference>
<dbReference type="Pfam" id="PF06577">
    <property type="entry name" value="EipA"/>
    <property type="match status" value="1"/>
</dbReference>
<evidence type="ECO:0000256" key="1">
    <source>
        <dbReference type="SAM" id="SignalP"/>
    </source>
</evidence>
<evidence type="ECO:0000313" key="3">
    <source>
        <dbReference type="Proteomes" id="UP000294325"/>
    </source>
</evidence>
<feature type="signal peptide" evidence="1">
    <location>
        <begin position="1"/>
        <end position="22"/>
    </location>
</feature>
<dbReference type="InterPro" id="IPR008325">
    <property type="entry name" value="EipA-like"/>
</dbReference>
<dbReference type="PIRSF" id="PIRSF033924">
    <property type="entry name" value="UCP033924"/>
    <property type="match status" value="1"/>
</dbReference>
<dbReference type="PROSITE" id="PS51257">
    <property type="entry name" value="PROKAR_LIPOPROTEIN"/>
    <property type="match status" value="1"/>
</dbReference>
<dbReference type="OrthoDB" id="9796051at2"/>
<dbReference type="KEGG" id="nwr:E3U44_15980"/>
<keyword evidence="3" id="KW-1185">Reference proteome</keyword>
<evidence type="ECO:0000313" key="2">
    <source>
        <dbReference type="EMBL" id="QBQ55844.1"/>
    </source>
</evidence>
<proteinExistence type="predicted"/>
<sequence length="191" mass="20951">MVKFWRLILLAVFLVACGTVGATEKQDEAEDETYSEETIIDAASEFFGKTTKALAQAIEKVFKEQGRPNGYITGTEGSGAIGIGLRYGEGILHTKRKGTKKVYWQGPSVGFDFGGNLSKVFTLVYHLKDTDDLFQRIPGVDGSLYLVGGVSVNYQQTGDLILAPIRTGLGWRAGASIGYVHYTRKKSWIPF</sequence>
<organism evidence="2 3">
    <name type="scientific">Nitrosococcus wardiae</name>
    <dbReference type="NCBI Taxonomy" id="1814290"/>
    <lineage>
        <taxon>Bacteria</taxon>
        <taxon>Pseudomonadati</taxon>
        <taxon>Pseudomonadota</taxon>
        <taxon>Gammaproteobacteria</taxon>
        <taxon>Chromatiales</taxon>
        <taxon>Chromatiaceae</taxon>
        <taxon>Nitrosococcus</taxon>
    </lineage>
</organism>